<evidence type="ECO:0000256" key="5">
    <source>
        <dbReference type="ARBA" id="ARBA00022801"/>
    </source>
</evidence>
<protein>
    <recommendedName>
        <fullName evidence="3 8">Alpha-galactosidase</fullName>
        <ecNumber evidence="3 8">3.2.1.22</ecNumber>
    </recommendedName>
    <alternativeName>
        <fullName evidence="8">Melibiase</fullName>
    </alternativeName>
</protein>
<dbReference type="PANTHER" id="PTHR11452:SF75">
    <property type="entry name" value="ALPHA-GALACTOSIDASE MEL1"/>
    <property type="match status" value="1"/>
</dbReference>
<accession>A0A7S0PEB3</accession>
<dbReference type="AlphaFoldDB" id="A0A7S0PEB3"/>
<keyword evidence="6 8" id="KW-1015">Disulfide bond</keyword>
<dbReference type="PROSITE" id="PS00512">
    <property type="entry name" value="ALPHA_GALACTOSIDASE"/>
    <property type="match status" value="1"/>
</dbReference>
<evidence type="ECO:0000256" key="1">
    <source>
        <dbReference type="ARBA" id="ARBA00001255"/>
    </source>
</evidence>
<dbReference type="InterPro" id="IPR041233">
    <property type="entry name" value="Melibiase_C"/>
</dbReference>
<dbReference type="Gene3D" id="3.20.20.70">
    <property type="entry name" value="Aldolase class I"/>
    <property type="match status" value="1"/>
</dbReference>
<feature type="domain" description="Alpha galactosidase C-terminal" evidence="9">
    <location>
        <begin position="534"/>
        <end position="609"/>
    </location>
</feature>
<evidence type="ECO:0000256" key="4">
    <source>
        <dbReference type="ARBA" id="ARBA00022729"/>
    </source>
</evidence>
<evidence type="ECO:0000256" key="3">
    <source>
        <dbReference type="ARBA" id="ARBA00012755"/>
    </source>
</evidence>
<dbReference type="InterPro" id="IPR017853">
    <property type="entry name" value="GH"/>
</dbReference>
<dbReference type="Pfam" id="PF17801">
    <property type="entry name" value="Melibiase_C"/>
    <property type="match status" value="1"/>
</dbReference>
<dbReference type="GO" id="GO:0004557">
    <property type="term" value="F:alpha-galactosidase activity"/>
    <property type="evidence" value="ECO:0007669"/>
    <property type="project" value="UniProtKB-EC"/>
</dbReference>
<dbReference type="Gene3D" id="2.60.40.1180">
    <property type="entry name" value="Golgi alpha-mannosidase II"/>
    <property type="match status" value="1"/>
</dbReference>
<keyword evidence="4" id="KW-0732">Signal</keyword>
<dbReference type="InterPro" id="IPR013785">
    <property type="entry name" value="Aldolase_TIM"/>
</dbReference>
<sequence length="612" mass="64978">MPRRCLAPEPPKLKAMRTLASVLAALVAAALPGALALDNGLARTPQLGMNSWNHYNCWVNETIMRDTADAFVKLGLDKLGYDYINVDDCWAYSRDANGTVVADPKTFPSGMKALAAYIHSKGLKAGLYTDLGTLTCAGRPGSLGHEVIDAATYAAWDFDYVKVDNCNNNNIPPRQRYPVMRDALNTSGRAIFFSMCEWGQQDPWLWAANVGNSWRTTGDISDSWSSMTSRLDLNEPLWPYAGPGGWNDPDMLEVGNGGMTTDEYTSHFTLWAASKAPMLIGCDVTTMSAATTNILTNSEIIAINQDQLGVQARRVASSGTPSFGDAAVEAAFDPRPHPGHAVAHPRAVDAIRALGATNTVAAPCEPDVPSWQAWDVKGTRITTRADGRCLDIDECDKGVDGDNVSVYPCHTNERPRKSLSAAVRAALGAPADASPLGGDCQGENEEWALNAAGAITSKLDQQCLTAGDTATSRNDAAVAAGAHMYNVQTLPCQSPLPPSQQWSYDATTGRITSGIKDASSTDICLSVFQDVAPGAQEVWAGPLSGGSFVVVLFNRSPATATITAQFADVGIAPGATVKVRDLWAHKDLGTATGSVQASVRSHAVVAYKLTPA</sequence>
<reference evidence="10" key="1">
    <citation type="submission" date="2021-01" db="EMBL/GenBank/DDBJ databases">
        <authorList>
            <person name="Corre E."/>
            <person name="Pelletier E."/>
            <person name="Niang G."/>
            <person name="Scheremetjew M."/>
            <person name="Finn R."/>
            <person name="Kale V."/>
            <person name="Holt S."/>
            <person name="Cochrane G."/>
            <person name="Meng A."/>
            <person name="Brown T."/>
            <person name="Cohen L."/>
        </authorList>
    </citation>
    <scope>NUCLEOTIDE SEQUENCE</scope>
    <source>
        <strain evidence="10">E4-10</strain>
    </source>
</reference>
<dbReference type="Gene3D" id="2.80.10.50">
    <property type="match status" value="1"/>
</dbReference>
<dbReference type="FunFam" id="2.60.40.1180:FF:000008">
    <property type="entry name" value="Alpha-galactosidase"/>
    <property type="match status" value="1"/>
</dbReference>
<dbReference type="Pfam" id="PF16499">
    <property type="entry name" value="Melibiase_2"/>
    <property type="match status" value="1"/>
</dbReference>
<evidence type="ECO:0000256" key="8">
    <source>
        <dbReference type="RuleBase" id="RU361168"/>
    </source>
</evidence>
<evidence type="ECO:0000313" key="10">
    <source>
        <dbReference type="EMBL" id="CAD8568635.1"/>
    </source>
</evidence>
<proteinExistence type="inferred from homology"/>
<dbReference type="InterPro" id="IPR013780">
    <property type="entry name" value="Glyco_hydro_b"/>
</dbReference>
<evidence type="ECO:0000256" key="7">
    <source>
        <dbReference type="ARBA" id="ARBA00023295"/>
    </source>
</evidence>
<dbReference type="SUPFAM" id="SSF51011">
    <property type="entry name" value="Glycosyl hydrolase domain"/>
    <property type="match status" value="1"/>
</dbReference>
<dbReference type="SUPFAM" id="SSF51445">
    <property type="entry name" value="(Trans)glycosidases"/>
    <property type="match status" value="1"/>
</dbReference>
<dbReference type="PROSITE" id="PS50231">
    <property type="entry name" value="RICIN_B_LECTIN"/>
    <property type="match status" value="1"/>
</dbReference>
<evidence type="ECO:0000256" key="6">
    <source>
        <dbReference type="ARBA" id="ARBA00023157"/>
    </source>
</evidence>
<dbReference type="SUPFAM" id="SSF50370">
    <property type="entry name" value="Ricin B-like lectins"/>
    <property type="match status" value="1"/>
</dbReference>
<comment type="similarity">
    <text evidence="2 8">Belongs to the glycosyl hydrolase 27 family.</text>
</comment>
<keyword evidence="7 8" id="KW-0326">Glycosidase</keyword>
<dbReference type="GO" id="GO:0005975">
    <property type="term" value="P:carbohydrate metabolic process"/>
    <property type="evidence" value="ECO:0007669"/>
    <property type="project" value="InterPro"/>
</dbReference>
<dbReference type="EC" id="3.2.1.22" evidence="3 8"/>
<dbReference type="EMBL" id="HBET01019300">
    <property type="protein sequence ID" value="CAD8568635.1"/>
    <property type="molecule type" value="Transcribed_RNA"/>
</dbReference>
<gene>
    <name evidence="10" type="ORF">CROE0942_LOCUS13015</name>
</gene>
<evidence type="ECO:0000256" key="2">
    <source>
        <dbReference type="ARBA" id="ARBA00009743"/>
    </source>
</evidence>
<name>A0A7S0PEB3_CAFRO</name>
<dbReference type="CDD" id="cd14792">
    <property type="entry name" value="GH27"/>
    <property type="match status" value="1"/>
</dbReference>
<evidence type="ECO:0000259" key="9">
    <source>
        <dbReference type="Pfam" id="PF17801"/>
    </source>
</evidence>
<keyword evidence="5 8" id="KW-0378">Hydrolase</keyword>
<comment type="catalytic activity">
    <reaction evidence="1 8">
        <text>Hydrolysis of terminal, non-reducing alpha-D-galactose residues in alpha-D-galactosides, including galactose oligosaccharides, galactomannans and galactolipids.</text>
        <dbReference type="EC" id="3.2.1.22"/>
    </reaction>
</comment>
<dbReference type="FunFam" id="3.20.20.70:FF:000093">
    <property type="entry name" value="Alpha-galactosidase"/>
    <property type="match status" value="1"/>
</dbReference>
<dbReference type="PANTHER" id="PTHR11452">
    <property type="entry name" value="ALPHA-GALACTOSIDASE/ALPHA-N-ACETYLGALACTOSAMINIDASE"/>
    <property type="match status" value="1"/>
</dbReference>
<dbReference type="InterPro" id="IPR035992">
    <property type="entry name" value="Ricin_B-like_lectins"/>
</dbReference>
<dbReference type="PRINTS" id="PR00740">
    <property type="entry name" value="GLHYDRLASE27"/>
</dbReference>
<dbReference type="InterPro" id="IPR000111">
    <property type="entry name" value="Glyco_hydro_27/36_CS"/>
</dbReference>
<organism evidence="10">
    <name type="scientific">Cafeteria roenbergensis</name>
    <name type="common">Marine flagellate</name>
    <dbReference type="NCBI Taxonomy" id="33653"/>
    <lineage>
        <taxon>Eukaryota</taxon>
        <taxon>Sar</taxon>
        <taxon>Stramenopiles</taxon>
        <taxon>Bigyra</taxon>
        <taxon>Opalozoa</taxon>
        <taxon>Bicosoecida</taxon>
        <taxon>Cafeteriaceae</taxon>
        <taxon>Cafeteria</taxon>
    </lineage>
</organism>
<dbReference type="InterPro" id="IPR002241">
    <property type="entry name" value="Glyco_hydro_27"/>
</dbReference>